<feature type="compositionally biased region" description="Polar residues" evidence="1">
    <location>
        <begin position="145"/>
        <end position="154"/>
    </location>
</feature>
<evidence type="ECO:0000313" key="3">
    <source>
        <dbReference type="Proteomes" id="UP000321304"/>
    </source>
</evidence>
<feature type="compositionally biased region" description="Polar residues" evidence="1">
    <location>
        <begin position="202"/>
        <end position="220"/>
    </location>
</feature>
<dbReference type="EMBL" id="VITY01000011">
    <property type="protein sequence ID" value="TWB93146.1"/>
    <property type="molecule type" value="Genomic_DNA"/>
</dbReference>
<feature type="region of interest" description="Disordered" evidence="1">
    <location>
        <begin position="99"/>
        <end position="159"/>
    </location>
</feature>
<organism evidence="2 3">
    <name type="scientific">Bradyrhizobium macuxiense</name>
    <dbReference type="NCBI Taxonomy" id="1755647"/>
    <lineage>
        <taxon>Bacteria</taxon>
        <taxon>Pseudomonadati</taxon>
        <taxon>Pseudomonadota</taxon>
        <taxon>Alphaproteobacteria</taxon>
        <taxon>Hyphomicrobiales</taxon>
        <taxon>Nitrobacteraceae</taxon>
        <taxon>Bradyrhizobium</taxon>
    </lineage>
</organism>
<protein>
    <submittedName>
        <fullName evidence="2">Uncharacterized protein</fullName>
    </submittedName>
</protein>
<accession>A0A560LC45</accession>
<dbReference type="AlphaFoldDB" id="A0A560LC45"/>
<name>A0A560LC45_9BRAD</name>
<feature type="region of interest" description="Disordered" evidence="1">
    <location>
        <begin position="194"/>
        <end position="220"/>
    </location>
</feature>
<keyword evidence="3" id="KW-1185">Reference proteome</keyword>
<evidence type="ECO:0000313" key="2">
    <source>
        <dbReference type="EMBL" id="TWB93146.1"/>
    </source>
</evidence>
<feature type="compositionally biased region" description="Polar residues" evidence="1">
    <location>
        <begin position="27"/>
        <end position="57"/>
    </location>
</feature>
<comment type="caution">
    <text evidence="2">The sequence shown here is derived from an EMBL/GenBank/DDBJ whole genome shotgun (WGS) entry which is preliminary data.</text>
</comment>
<gene>
    <name evidence="2" type="ORF">FBZ93_111185</name>
</gene>
<sequence length="220" mass="22757">MPSPSAGTSPIVPDRAASPRRSPGRGVSTSLLSGRTGSKPLGSSQVRCPPAMSSSPSITQAIDAGQISVWHVVIGTAAAARVETQRTFAQNRNATIAQTALGERPGKRPRHHEEPPGGLQQSVCVSTLGDGSRLAPGSPRKRGASSATSHNQGAHSLRGWRRASRVFASAASIHFSADPLGALLIGETSSKPVRCARDGAPAQQSVWHHANSRSPAFSTA</sequence>
<feature type="region of interest" description="Disordered" evidence="1">
    <location>
        <begin position="1"/>
        <end position="57"/>
    </location>
</feature>
<dbReference type="Proteomes" id="UP000321304">
    <property type="component" value="Unassembled WGS sequence"/>
</dbReference>
<proteinExistence type="predicted"/>
<reference evidence="2 3" key="1">
    <citation type="submission" date="2019-06" db="EMBL/GenBank/DDBJ databases">
        <title>Genomic Encyclopedia of Type Strains, Phase IV (KMG-V): Genome sequencing to study the core and pangenomes of soil and plant-associated prokaryotes.</title>
        <authorList>
            <person name="Whitman W."/>
        </authorList>
    </citation>
    <scope>NUCLEOTIDE SEQUENCE [LARGE SCALE GENOMIC DNA]</scope>
    <source>
        <strain evidence="2 3">BR 10355</strain>
    </source>
</reference>
<evidence type="ECO:0000256" key="1">
    <source>
        <dbReference type="SAM" id="MobiDB-lite"/>
    </source>
</evidence>